<dbReference type="PROSITE" id="PS50893">
    <property type="entry name" value="ABC_TRANSPORTER_2"/>
    <property type="match status" value="1"/>
</dbReference>
<evidence type="ECO:0000259" key="3">
    <source>
        <dbReference type="PROSITE" id="PS50893"/>
    </source>
</evidence>
<feature type="domain" description="ABC transporter" evidence="3">
    <location>
        <begin position="1"/>
        <end position="201"/>
    </location>
</feature>
<comment type="caution">
    <text evidence="4">The sequence shown here is derived from an EMBL/GenBank/DDBJ whole genome shotgun (WGS) entry which is preliminary data.</text>
</comment>
<organism evidence="4 5">
    <name type="scientific">endosymbiont of Escarpia spicata</name>
    <dbReference type="NCBI Taxonomy" id="2200908"/>
    <lineage>
        <taxon>Bacteria</taxon>
        <taxon>Pseudomonadati</taxon>
        <taxon>Pseudomonadota</taxon>
        <taxon>Gammaproteobacteria</taxon>
        <taxon>sulfur-oxidizing symbionts</taxon>
    </lineage>
</organism>
<dbReference type="Pfam" id="PF00005">
    <property type="entry name" value="ABC_tran"/>
    <property type="match status" value="1"/>
</dbReference>
<accession>A0A370DQP1</accession>
<evidence type="ECO:0000313" key="5">
    <source>
        <dbReference type="Proteomes" id="UP000254771"/>
    </source>
</evidence>
<keyword evidence="1" id="KW-0547">Nucleotide-binding</keyword>
<dbReference type="InterPro" id="IPR003593">
    <property type="entry name" value="AAA+_ATPase"/>
</dbReference>
<evidence type="ECO:0000313" key="4">
    <source>
        <dbReference type="EMBL" id="RDH86632.1"/>
    </source>
</evidence>
<dbReference type="SUPFAM" id="SSF52540">
    <property type="entry name" value="P-loop containing nucleoside triphosphate hydrolases"/>
    <property type="match status" value="1"/>
</dbReference>
<evidence type="ECO:0000256" key="1">
    <source>
        <dbReference type="ARBA" id="ARBA00022741"/>
    </source>
</evidence>
<dbReference type="Gene3D" id="3.40.50.300">
    <property type="entry name" value="P-loop containing nucleotide triphosphate hydrolases"/>
    <property type="match status" value="1"/>
</dbReference>
<dbReference type="GO" id="GO:0005524">
    <property type="term" value="F:ATP binding"/>
    <property type="evidence" value="ECO:0007669"/>
    <property type="project" value="UniProtKB-KW"/>
</dbReference>
<keyword evidence="2 4" id="KW-0067">ATP-binding</keyword>
<dbReference type="PANTHER" id="PTHR43119:SF1">
    <property type="entry name" value="ABC TRANSPORTER DOMAIN-CONTAINING PROTEIN"/>
    <property type="match status" value="1"/>
</dbReference>
<evidence type="ECO:0000256" key="2">
    <source>
        <dbReference type="ARBA" id="ARBA00022840"/>
    </source>
</evidence>
<keyword evidence="5" id="KW-1185">Reference proteome</keyword>
<dbReference type="SMART" id="SM00382">
    <property type="entry name" value="AAA"/>
    <property type="match status" value="1"/>
</dbReference>
<dbReference type="EMBL" id="QFXE01000008">
    <property type="protein sequence ID" value="RDH86632.1"/>
    <property type="molecule type" value="Genomic_DNA"/>
</dbReference>
<dbReference type="Proteomes" id="UP000254771">
    <property type="component" value="Unassembled WGS sequence"/>
</dbReference>
<name>A0A370DQP1_9GAMM</name>
<dbReference type="GO" id="GO:0016887">
    <property type="term" value="F:ATP hydrolysis activity"/>
    <property type="evidence" value="ECO:0007669"/>
    <property type="project" value="InterPro"/>
</dbReference>
<dbReference type="InterPro" id="IPR003439">
    <property type="entry name" value="ABC_transporter-like_ATP-bd"/>
</dbReference>
<dbReference type="CDD" id="cd00267">
    <property type="entry name" value="ABC_ATPase"/>
    <property type="match status" value="1"/>
</dbReference>
<dbReference type="PANTHER" id="PTHR43119">
    <property type="entry name" value="ABC TRANSPORT PROTEIN ATP-BINDING COMPONENT-RELATED"/>
    <property type="match status" value="1"/>
</dbReference>
<reference evidence="4 5" key="1">
    <citation type="journal article" date="2018" name="ISME J.">
        <title>Endosymbiont genomes yield clues of tubeworm success.</title>
        <authorList>
            <person name="Li Y."/>
            <person name="Liles M.R."/>
            <person name="Halanych K.M."/>
        </authorList>
    </citation>
    <scope>NUCLEOTIDE SEQUENCE [LARGE SCALE GENOMIC DNA]</scope>
    <source>
        <strain evidence="4">A1462</strain>
    </source>
</reference>
<gene>
    <name evidence="4" type="ORF">DIZ78_06920</name>
</gene>
<sequence length="201" mass="22497">MGSLTLKAFQTPLLAAFNLELAAGECITLTGPSGCGKSLLLRAIADLDAQHQGEAFVDQIPRQSLTGSEWRRRVGLLPAESAWWAERISDHLPRQDPSLLQSLGLPPESESWSVSRLSSGEKQRFGLTRLLLNRPKVLLLDEPTANLDQTNRERVEALIESWRKTQNSAVIWVTHDPAQQQRVAHRHLQIVQGNLQETTWN</sequence>
<dbReference type="AlphaFoldDB" id="A0A370DQP1"/>
<dbReference type="InterPro" id="IPR027417">
    <property type="entry name" value="P-loop_NTPase"/>
</dbReference>
<proteinExistence type="predicted"/>
<protein>
    <submittedName>
        <fullName evidence="4">ATP-binding protein</fullName>
    </submittedName>
</protein>